<dbReference type="AlphaFoldDB" id="A0A5B7I306"/>
<comment type="caution">
    <text evidence="1">The sequence shown here is derived from an EMBL/GenBank/DDBJ whole genome shotgun (WGS) entry which is preliminary data.</text>
</comment>
<evidence type="ECO:0000313" key="1">
    <source>
        <dbReference type="EMBL" id="MPC75308.1"/>
    </source>
</evidence>
<dbReference type="EMBL" id="VSRR010040809">
    <property type="protein sequence ID" value="MPC75308.1"/>
    <property type="molecule type" value="Genomic_DNA"/>
</dbReference>
<proteinExistence type="predicted"/>
<protein>
    <submittedName>
        <fullName evidence="1">Uncharacterized protein</fullName>
    </submittedName>
</protein>
<organism evidence="1 2">
    <name type="scientific">Portunus trituberculatus</name>
    <name type="common">Swimming crab</name>
    <name type="synonym">Neptunus trituberculatus</name>
    <dbReference type="NCBI Taxonomy" id="210409"/>
    <lineage>
        <taxon>Eukaryota</taxon>
        <taxon>Metazoa</taxon>
        <taxon>Ecdysozoa</taxon>
        <taxon>Arthropoda</taxon>
        <taxon>Crustacea</taxon>
        <taxon>Multicrustacea</taxon>
        <taxon>Malacostraca</taxon>
        <taxon>Eumalacostraca</taxon>
        <taxon>Eucarida</taxon>
        <taxon>Decapoda</taxon>
        <taxon>Pleocyemata</taxon>
        <taxon>Brachyura</taxon>
        <taxon>Eubrachyura</taxon>
        <taxon>Portunoidea</taxon>
        <taxon>Portunidae</taxon>
        <taxon>Portuninae</taxon>
        <taxon>Portunus</taxon>
    </lineage>
</organism>
<dbReference type="Proteomes" id="UP000324222">
    <property type="component" value="Unassembled WGS sequence"/>
</dbReference>
<keyword evidence="2" id="KW-1185">Reference proteome</keyword>
<name>A0A5B7I306_PORTR</name>
<reference evidence="1 2" key="1">
    <citation type="submission" date="2019-05" db="EMBL/GenBank/DDBJ databases">
        <title>Another draft genome of Portunus trituberculatus and its Hox gene families provides insights of decapod evolution.</title>
        <authorList>
            <person name="Jeong J.-H."/>
            <person name="Song I."/>
            <person name="Kim S."/>
            <person name="Choi T."/>
            <person name="Kim D."/>
            <person name="Ryu S."/>
            <person name="Kim W."/>
        </authorList>
    </citation>
    <scope>NUCLEOTIDE SEQUENCE [LARGE SCALE GENOMIC DNA]</scope>
    <source>
        <tissue evidence="1">Muscle</tissue>
    </source>
</reference>
<sequence length="61" mass="6785">MNTPLKSTPQLPPEPVKSCQDKTLKHFNNGSQREWVVSRVPVPCSALLHGVLTPSRCSQCR</sequence>
<gene>
    <name evidence="1" type="ORF">E2C01_069694</name>
</gene>
<evidence type="ECO:0000313" key="2">
    <source>
        <dbReference type="Proteomes" id="UP000324222"/>
    </source>
</evidence>
<accession>A0A5B7I306</accession>